<accession>A0ABY5L867</accession>
<name>A0ABY5L867_9SPHN</name>
<dbReference type="Pfam" id="PF10670">
    <property type="entry name" value="DUF4198"/>
    <property type="match status" value="1"/>
</dbReference>
<protein>
    <submittedName>
        <fullName evidence="2">DUF4198 domain-containing protein</fullName>
    </submittedName>
</protein>
<sequence length="269" mass="28409">MLRTAIAVTALALAAVPATLQAHRLWMMPSTTVISSADGWVTFDAAASNDVFHADHQPLRVEPAAFAPDGSEAKIENFATGRFRSTFDLHLTQPGTWKVAMLSDGVGGSYQLAGEEKRLPRGTTADKLPGIIPAGATDVKLMQIEGRNEVFVTSGAPTDAVLRPTGKGLELVAETHPNDVVTGEDAVFGFTVDGKPAAGLEVLVVRGGKRYRDTVDEQTLKADAAGKVRVSFAEPGMYWLNASASGQSATIPNAARRMSYTTTLEVLGA</sequence>
<keyword evidence="1" id="KW-0732">Signal</keyword>
<proteinExistence type="predicted"/>
<dbReference type="EMBL" id="CP101740">
    <property type="protein sequence ID" value="UUL82052.1"/>
    <property type="molecule type" value="Genomic_DNA"/>
</dbReference>
<reference evidence="2" key="1">
    <citation type="submission" date="2022-07" db="EMBL/GenBank/DDBJ databases">
        <title>Sphingomonas sp. nov., a novel bacterium isolated from the north slope of the Mount Everest.</title>
        <authorList>
            <person name="Cui X."/>
            <person name="Liu Y."/>
        </authorList>
    </citation>
    <scope>NUCLEOTIDE SEQUENCE</scope>
    <source>
        <strain evidence="2">S5-59</strain>
    </source>
</reference>
<feature type="chain" id="PRO_5046879777" evidence="1">
    <location>
        <begin position="23"/>
        <end position="269"/>
    </location>
</feature>
<dbReference type="Proteomes" id="UP001058533">
    <property type="component" value="Chromosome"/>
</dbReference>
<evidence type="ECO:0000313" key="3">
    <source>
        <dbReference type="Proteomes" id="UP001058533"/>
    </source>
</evidence>
<evidence type="ECO:0000313" key="2">
    <source>
        <dbReference type="EMBL" id="UUL82052.1"/>
    </source>
</evidence>
<dbReference type="RefSeq" id="WP_256505823.1">
    <property type="nucleotide sequence ID" value="NZ_CP101740.1"/>
</dbReference>
<evidence type="ECO:0000256" key="1">
    <source>
        <dbReference type="SAM" id="SignalP"/>
    </source>
</evidence>
<keyword evidence="3" id="KW-1185">Reference proteome</keyword>
<feature type="signal peptide" evidence="1">
    <location>
        <begin position="1"/>
        <end position="22"/>
    </location>
</feature>
<dbReference type="InterPro" id="IPR019613">
    <property type="entry name" value="DUF4198"/>
</dbReference>
<organism evidence="2 3">
    <name type="scientific">Sphingomonas qomolangmaensis</name>
    <dbReference type="NCBI Taxonomy" id="2918765"/>
    <lineage>
        <taxon>Bacteria</taxon>
        <taxon>Pseudomonadati</taxon>
        <taxon>Pseudomonadota</taxon>
        <taxon>Alphaproteobacteria</taxon>
        <taxon>Sphingomonadales</taxon>
        <taxon>Sphingomonadaceae</taxon>
        <taxon>Sphingomonas</taxon>
    </lineage>
</organism>
<gene>
    <name evidence="2" type="ORF">NMP03_12785</name>
</gene>